<evidence type="ECO:0000256" key="1">
    <source>
        <dbReference type="SAM" id="MobiDB-lite"/>
    </source>
</evidence>
<sequence>MAEKNQNQYHPPAANGYSRSGGDAELSSLLEAGEARRKKRIKWAAYGAAFVVFQTIVIVVFVMVVMKVRRPKFRLGDDVDVLTWPSNTSSFGITTTGLSSELSSGSLTLSGQGRMEGKAEIMIIFKKKKATDMNCTMVFNVSAKKIASVKCE</sequence>
<feature type="transmembrane region" description="Helical" evidence="2">
    <location>
        <begin position="43"/>
        <end position="65"/>
    </location>
</feature>
<name>A0AAN7LZG9_TRANT</name>
<feature type="region of interest" description="Disordered" evidence="1">
    <location>
        <begin position="1"/>
        <end position="22"/>
    </location>
</feature>
<reference evidence="3 4" key="1">
    <citation type="journal article" date="2023" name="Hortic Res">
        <title>Pangenome of water caltrop reveals structural variations and asymmetric subgenome divergence after allopolyploidization.</title>
        <authorList>
            <person name="Zhang X."/>
            <person name="Chen Y."/>
            <person name="Wang L."/>
            <person name="Yuan Y."/>
            <person name="Fang M."/>
            <person name="Shi L."/>
            <person name="Lu R."/>
            <person name="Comes H.P."/>
            <person name="Ma Y."/>
            <person name="Chen Y."/>
            <person name="Huang G."/>
            <person name="Zhou Y."/>
            <person name="Zheng Z."/>
            <person name="Qiu Y."/>
        </authorList>
    </citation>
    <scope>NUCLEOTIDE SEQUENCE [LARGE SCALE GENOMIC DNA]</scope>
    <source>
        <strain evidence="3">F231</strain>
    </source>
</reference>
<comment type="caution">
    <text evidence="3">The sequence shown here is derived from an EMBL/GenBank/DDBJ whole genome shotgun (WGS) entry which is preliminary data.</text>
</comment>
<proteinExistence type="predicted"/>
<evidence type="ECO:0000256" key="2">
    <source>
        <dbReference type="SAM" id="Phobius"/>
    </source>
</evidence>
<organism evidence="3 4">
    <name type="scientific">Trapa natans</name>
    <name type="common">Water chestnut</name>
    <dbReference type="NCBI Taxonomy" id="22666"/>
    <lineage>
        <taxon>Eukaryota</taxon>
        <taxon>Viridiplantae</taxon>
        <taxon>Streptophyta</taxon>
        <taxon>Embryophyta</taxon>
        <taxon>Tracheophyta</taxon>
        <taxon>Spermatophyta</taxon>
        <taxon>Magnoliopsida</taxon>
        <taxon>eudicotyledons</taxon>
        <taxon>Gunneridae</taxon>
        <taxon>Pentapetalae</taxon>
        <taxon>rosids</taxon>
        <taxon>malvids</taxon>
        <taxon>Myrtales</taxon>
        <taxon>Lythraceae</taxon>
        <taxon>Trapa</taxon>
    </lineage>
</organism>
<accession>A0AAN7LZG9</accession>
<keyword evidence="2" id="KW-1133">Transmembrane helix</keyword>
<keyword evidence="2" id="KW-0472">Membrane</keyword>
<evidence type="ECO:0000313" key="4">
    <source>
        <dbReference type="Proteomes" id="UP001346149"/>
    </source>
</evidence>
<keyword evidence="2" id="KW-0812">Transmembrane</keyword>
<evidence type="ECO:0008006" key="5">
    <source>
        <dbReference type="Google" id="ProtNLM"/>
    </source>
</evidence>
<dbReference type="Proteomes" id="UP001346149">
    <property type="component" value="Unassembled WGS sequence"/>
</dbReference>
<evidence type="ECO:0000313" key="3">
    <source>
        <dbReference type="EMBL" id="KAK4795282.1"/>
    </source>
</evidence>
<gene>
    <name evidence="3" type="ORF">SAY86_013276</name>
</gene>
<protein>
    <recommendedName>
        <fullName evidence="5">Late embryogenesis abundant protein LEA-2 subgroup domain-containing protein</fullName>
    </recommendedName>
</protein>
<dbReference type="AlphaFoldDB" id="A0AAN7LZG9"/>
<keyword evidence="4" id="KW-1185">Reference proteome</keyword>
<dbReference type="EMBL" id="JAXQNO010000007">
    <property type="protein sequence ID" value="KAK4795282.1"/>
    <property type="molecule type" value="Genomic_DNA"/>
</dbReference>